<name>W9RGU3_9ROSA</name>
<proteinExistence type="predicted"/>
<keyword evidence="2" id="KW-1185">Reference proteome</keyword>
<gene>
    <name evidence="1" type="ORF">L484_011983</name>
</gene>
<evidence type="ECO:0000313" key="1">
    <source>
        <dbReference type="EMBL" id="EXB90889.1"/>
    </source>
</evidence>
<sequence>MIDIDIFAFNFTIEEERMMAKSLKLEDVDITQNFLPLTWLFLLSSPSRKLAQIEHSLTAVGSGQTSLEIKAANGVVIATEKKLPSILVDETSVSVYDAF</sequence>
<dbReference type="EMBL" id="KE345040">
    <property type="protein sequence ID" value="EXB90889.1"/>
    <property type="molecule type" value="Genomic_DNA"/>
</dbReference>
<keyword evidence="1" id="KW-0647">Proteasome</keyword>
<organism evidence="1 2">
    <name type="scientific">Morus notabilis</name>
    <dbReference type="NCBI Taxonomy" id="981085"/>
    <lineage>
        <taxon>Eukaryota</taxon>
        <taxon>Viridiplantae</taxon>
        <taxon>Streptophyta</taxon>
        <taxon>Embryophyta</taxon>
        <taxon>Tracheophyta</taxon>
        <taxon>Spermatophyta</taxon>
        <taxon>Magnoliopsida</taxon>
        <taxon>eudicotyledons</taxon>
        <taxon>Gunneridae</taxon>
        <taxon>Pentapetalae</taxon>
        <taxon>rosids</taxon>
        <taxon>fabids</taxon>
        <taxon>Rosales</taxon>
        <taxon>Moraceae</taxon>
        <taxon>Moreae</taxon>
        <taxon>Morus</taxon>
    </lineage>
</organism>
<accession>W9RGU3</accession>
<dbReference type="GO" id="GO:0000502">
    <property type="term" value="C:proteasome complex"/>
    <property type="evidence" value="ECO:0007669"/>
    <property type="project" value="UniProtKB-KW"/>
</dbReference>
<reference evidence="2" key="1">
    <citation type="submission" date="2013-01" db="EMBL/GenBank/DDBJ databases">
        <title>Draft Genome Sequence of a Mulberry Tree, Morus notabilis C.K. Schneid.</title>
        <authorList>
            <person name="He N."/>
            <person name="Zhao S."/>
        </authorList>
    </citation>
    <scope>NUCLEOTIDE SEQUENCE</scope>
</reference>
<dbReference type="STRING" id="981085.W9RGU3"/>
<dbReference type="AlphaFoldDB" id="W9RGU3"/>
<dbReference type="Gene3D" id="3.60.20.10">
    <property type="entry name" value="Glutamine Phosphoribosylpyrophosphate, subunit 1, domain 1"/>
    <property type="match status" value="1"/>
</dbReference>
<dbReference type="SUPFAM" id="SSF56235">
    <property type="entry name" value="N-terminal nucleophile aminohydrolases (Ntn hydrolases)"/>
    <property type="match status" value="1"/>
</dbReference>
<dbReference type="InterPro" id="IPR029055">
    <property type="entry name" value="Ntn_hydrolases_N"/>
</dbReference>
<protein>
    <submittedName>
        <fullName evidence="1">Proteasome subunit alpha type-2</fullName>
    </submittedName>
</protein>
<dbReference type="eggNOG" id="KOG0181">
    <property type="taxonomic scope" value="Eukaryota"/>
</dbReference>
<evidence type="ECO:0000313" key="2">
    <source>
        <dbReference type="Proteomes" id="UP000030645"/>
    </source>
</evidence>
<dbReference type="Proteomes" id="UP000030645">
    <property type="component" value="Unassembled WGS sequence"/>
</dbReference>